<evidence type="ECO:0000313" key="1">
    <source>
        <dbReference type="EnsemblMetazoa" id="BGLB023543-PA"/>
    </source>
</evidence>
<dbReference type="VEuPathDB" id="VectorBase:BGLB023543"/>
<dbReference type="Proteomes" id="UP000076420">
    <property type="component" value="Unassembled WGS sequence"/>
</dbReference>
<evidence type="ECO:0000313" key="2">
    <source>
        <dbReference type="Proteomes" id="UP000076420"/>
    </source>
</evidence>
<name>A0A2C9KU84_BIOGL</name>
<dbReference type="KEGG" id="bgt:106072816"/>
<organism evidence="1 2">
    <name type="scientific">Biomphalaria glabrata</name>
    <name type="common">Bloodfluke planorb</name>
    <name type="synonym">Freshwater snail</name>
    <dbReference type="NCBI Taxonomy" id="6526"/>
    <lineage>
        <taxon>Eukaryota</taxon>
        <taxon>Metazoa</taxon>
        <taxon>Spiralia</taxon>
        <taxon>Lophotrochozoa</taxon>
        <taxon>Mollusca</taxon>
        <taxon>Gastropoda</taxon>
        <taxon>Heterobranchia</taxon>
        <taxon>Euthyneura</taxon>
        <taxon>Panpulmonata</taxon>
        <taxon>Hygrophila</taxon>
        <taxon>Lymnaeoidea</taxon>
        <taxon>Planorbidae</taxon>
        <taxon>Biomphalaria</taxon>
    </lineage>
</organism>
<gene>
    <name evidence="1" type="primary">106072816</name>
</gene>
<accession>A0A2C9KU84</accession>
<dbReference type="AlphaFoldDB" id="A0A2C9KU84"/>
<reference evidence="1" key="1">
    <citation type="submission" date="2020-05" db="UniProtKB">
        <authorList>
            <consortium name="EnsemblMetazoa"/>
        </authorList>
    </citation>
    <scope>IDENTIFICATION</scope>
    <source>
        <strain evidence="1">BB02</strain>
    </source>
</reference>
<protein>
    <submittedName>
        <fullName evidence="1">Uncharacterized protein</fullName>
    </submittedName>
</protein>
<sequence length="210" mass="23951">MLYRKEPIQYGEWTLAFRAQSGINISFYNLWETNGYHNDLSLSSGYPIGCYRMDNLETCTRHFRSSVLDNWTNIDKVRVSLFTDGVQAAYMVFNGTSTNRQSWYSQKLVIDSSWTSLKNDNAVAHFDILGAPDPESNRPMSIFNAYDICTTDTMYFMVMDKFNDGCLSTWSLVITKFPAFVYSGLNHMVTLAGQDYKIADVMAIFVSLAT</sequence>
<dbReference type="EnsemblMetazoa" id="BGLB023543-RA">
    <property type="protein sequence ID" value="BGLB023543-PA"/>
    <property type="gene ID" value="BGLB023543"/>
</dbReference>
<proteinExistence type="predicted"/>
<dbReference type="OrthoDB" id="6134084at2759"/>
<dbReference type="VEuPathDB" id="VectorBase:BGLAX_030001"/>